<sequence>MIDTSTYTPKGDKRNSEFFVEYLPKVYERRAASGLDQVVGRMAGVLVQVEHGDAVAYLAELAAMGPYRLVDSRLTETHRVFLLQSQPDFPRLVVTEPLSPSYEDEVTRWNELYPLSRAKPNARYIGEIYRADSVAAVREALEPQNIRFVYEGDQANDLYCREHLTFTFLSDFTYNRVGYVDVDLDDLDDLGLGERFTLSSEEQGKIDAAAALQAEHGVAGLVLGLDHMATRILAGEREDAILEYLTMVPYYFWGAYNISEMNSSTNVTRHPDVPDDKMSPARVFTANNTPSFVNSFEDLPMPTEDFVRNFGRRMHHMAYAVTDGHVVDEKNVDFVVRQLGEMGTPFLAKVVGECKDEPNLKQIFSKASPYSVLITEYIERCHGYEGFFTRDNVAALTAAAGEDERYDHGHVFD</sequence>
<evidence type="ECO:0000313" key="2">
    <source>
        <dbReference type="Proteomes" id="UP001216390"/>
    </source>
</evidence>
<dbReference type="AlphaFoldDB" id="A0AAF0BWS9"/>
<accession>A0AAF0BWS9</accession>
<dbReference type="RefSeq" id="WP_272737657.1">
    <property type="nucleotide sequence ID" value="NZ_CP116942.1"/>
</dbReference>
<name>A0AAF0BWS9_9ACTN</name>
<dbReference type="EMBL" id="CP116942">
    <property type="protein sequence ID" value="WCO68140.1"/>
    <property type="molecule type" value="Genomic_DNA"/>
</dbReference>
<proteinExistence type="predicted"/>
<reference evidence="1" key="1">
    <citation type="submission" date="2023-01" db="EMBL/GenBank/DDBJ databases">
        <title>The diversity of Class Acidimicrobiia in South China Sea sediment environments and the proposal of Iamia marina sp. nov., a novel species of the genus Iamia.</title>
        <authorList>
            <person name="He Y."/>
            <person name="Tian X."/>
        </authorList>
    </citation>
    <scope>NUCLEOTIDE SEQUENCE</scope>
    <source>
        <strain evidence="1">DSM 19957</strain>
    </source>
</reference>
<dbReference type="InterPro" id="IPR029068">
    <property type="entry name" value="Glyas_Bleomycin-R_OHBP_Dase"/>
</dbReference>
<dbReference type="KEGG" id="ima:PO878_05305"/>
<protein>
    <submittedName>
        <fullName evidence="1">Uncharacterized protein</fullName>
    </submittedName>
</protein>
<evidence type="ECO:0000313" key="1">
    <source>
        <dbReference type="EMBL" id="WCO68140.1"/>
    </source>
</evidence>
<dbReference type="Proteomes" id="UP001216390">
    <property type="component" value="Chromosome"/>
</dbReference>
<organism evidence="1 2">
    <name type="scientific">Iamia majanohamensis</name>
    <dbReference type="NCBI Taxonomy" id="467976"/>
    <lineage>
        <taxon>Bacteria</taxon>
        <taxon>Bacillati</taxon>
        <taxon>Actinomycetota</taxon>
        <taxon>Acidimicrobiia</taxon>
        <taxon>Acidimicrobiales</taxon>
        <taxon>Iamiaceae</taxon>
        <taxon>Iamia</taxon>
    </lineage>
</organism>
<dbReference type="SUPFAM" id="SSF54593">
    <property type="entry name" value="Glyoxalase/Bleomycin resistance protein/Dihydroxybiphenyl dioxygenase"/>
    <property type="match status" value="1"/>
</dbReference>
<keyword evidence="2" id="KW-1185">Reference proteome</keyword>
<gene>
    <name evidence="1" type="ORF">PO878_05305</name>
</gene>